<protein>
    <submittedName>
        <fullName evidence="10">Sn-glycerol-1-phosphate dehydrogenase</fullName>
    </submittedName>
</protein>
<keyword evidence="11" id="KW-1185">Reference proteome</keyword>
<dbReference type="PANTHER" id="PTHR43616:SF5">
    <property type="entry name" value="GLYCEROL DEHYDROGENASE 1"/>
    <property type="match status" value="1"/>
</dbReference>
<dbReference type="RefSeq" id="WP_262683150.1">
    <property type="nucleotide sequence ID" value="NZ_JAOQIO010000011.1"/>
</dbReference>
<keyword evidence="5" id="KW-0560">Oxidoreductase</keyword>
<dbReference type="Gene3D" id="1.20.1090.10">
    <property type="entry name" value="Dehydroquinate synthase-like - alpha domain"/>
    <property type="match status" value="1"/>
</dbReference>
<keyword evidence="7" id="KW-0443">Lipid metabolism</keyword>
<reference evidence="10 11" key="1">
    <citation type="submission" date="2022-09" db="EMBL/GenBank/DDBJ databases">
        <authorList>
            <person name="Han X.L."/>
            <person name="Wang Q."/>
            <person name="Lu T."/>
        </authorList>
    </citation>
    <scope>NUCLEOTIDE SEQUENCE [LARGE SCALE GENOMIC DNA]</scope>
    <source>
        <strain evidence="10 11">WQ 127069</strain>
    </source>
</reference>
<keyword evidence="8" id="KW-0594">Phospholipid biosynthesis</keyword>
<dbReference type="InterPro" id="IPR016205">
    <property type="entry name" value="Glycerol_DH"/>
</dbReference>
<evidence type="ECO:0000313" key="11">
    <source>
        <dbReference type="Proteomes" id="UP001652445"/>
    </source>
</evidence>
<keyword evidence="4" id="KW-0521">NADP</keyword>
<keyword evidence="6" id="KW-0520">NAD</keyword>
<dbReference type="Pfam" id="PF13685">
    <property type="entry name" value="Fe-ADH_2"/>
    <property type="match status" value="1"/>
</dbReference>
<evidence type="ECO:0000256" key="4">
    <source>
        <dbReference type="ARBA" id="ARBA00022857"/>
    </source>
</evidence>
<accession>A0ABT2UAF9</accession>
<comment type="caution">
    <text evidence="10">The sequence shown here is derived from an EMBL/GenBank/DDBJ whole genome shotgun (WGS) entry which is preliminary data.</text>
</comment>
<evidence type="ECO:0000256" key="8">
    <source>
        <dbReference type="ARBA" id="ARBA00023209"/>
    </source>
</evidence>
<dbReference type="Proteomes" id="UP001652445">
    <property type="component" value="Unassembled WGS sequence"/>
</dbReference>
<evidence type="ECO:0000256" key="5">
    <source>
        <dbReference type="ARBA" id="ARBA00023002"/>
    </source>
</evidence>
<name>A0ABT2UAF9_9BACL</name>
<evidence type="ECO:0000256" key="3">
    <source>
        <dbReference type="ARBA" id="ARBA00022723"/>
    </source>
</evidence>
<evidence type="ECO:0000256" key="6">
    <source>
        <dbReference type="ARBA" id="ARBA00023027"/>
    </source>
</evidence>
<proteinExistence type="predicted"/>
<evidence type="ECO:0000256" key="7">
    <source>
        <dbReference type="ARBA" id="ARBA00023098"/>
    </source>
</evidence>
<keyword evidence="3" id="KW-0479">Metal-binding</keyword>
<dbReference type="SUPFAM" id="SSF56796">
    <property type="entry name" value="Dehydroquinate synthase-like"/>
    <property type="match status" value="1"/>
</dbReference>
<sequence length="415" mass="44902">MTDIWTRVNQVAAQLGEEGVKPEDQYPIIVQSGALNQVAGFLFDQSYQRVSIVADANTYEIAGKALEASLADKGISTKLTIIQPNEQGDVIADEVSLIQLIMDLQQYSAQVVVAAGSGTLHDISRYSAYTAGIPFISVPTAPSVDGFNSKGAPIIIRGEKKTIAAIGPDAIFADLDILVKAPAAMVAAGFGDMLGKYTSLFDWKFGSLVAGEPYSQLVADLTRNALQKCVDHLDSIAERGEEGIQTLIEALIESGIAMMILGQSHPASGAEHHLSHYWEMEYIRLGKRQLLHGAKVGAACVQIATLYHQLAESSISPKIASMEPKAAADESTTVRQSAIISHWPEIQEEIGRIPEGQALREMLHKLGGPTTPEQLGVGSELLARSLQEAHHIRMNRFTLLRAYNEILRDHSVISK</sequence>
<organism evidence="10 11">
    <name type="scientific">Paenibacillus baimaensis</name>
    <dbReference type="NCBI Taxonomy" id="2982185"/>
    <lineage>
        <taxon>Bacteria</taxon>
        <taxon>Bacillati</taxon>
        <taxon>Bacillota</taxon>
        <taxon>Bacilli</taxon>
        <taxon>Bacillales</taxon>
        <taxon>Paenibacillaceae</taxon>
        <taxon>Paenibacillus</taxon>
    </lineage>
</organism>
<dbReference type="CDD" id="cd08175">
    <property type="entry name" value="G1PDH"/>
    <property type="match status" value="1"/>
</dbReference>
<gene>
    <name evidence="10" type="ORF">OB236_05720</name>
</gene>
<evidence type="ECO:0000256" key="9">
    <source>
        <dbReference type="ARBA" id="ARBA00023264"/>
    </source>
</evidence>
<dbReference type="EMBL" id="JAOQIO010000011">
    <property type="protein sequence ID" value="MCU6791624.1"/>
    <property type="molecule type" value="Genomic_DNA"/>
</dbReference>
<evidence type="ECO:0000313" key="10">
    <source>
        <dbReference type="EMBL" id="MCU6791624.1"/>
    </source>
</evidence>
<keyword evidence="9" id="KW-1208">Phospholipid metabolism</keyword>
<keyword evidence="2" id="KW-0444">Lipid biosynthesis</keyword>
<evidence type="ECO:0000256" key="1">
    <source>
        <dbReference type="ARBA" id="ARBA00022490"/>
    </source>
</evidence>
<dbReference type="PANTHER" id="PTHR43616">
    <property type="entry name" value="GLYCEROL DEHYDROGENASE"/>
    <property type="match status" value="1"/>
</dbReference>
<dbReference type="InterPro" id="IPR032837">
    <property type="entry name" value="G1PDH"/>
</dbReference>
<evidence type="ECO:0000256" key="2">
    <source>
        <dbReference type="ARBA" id="ARBA00022516"/>
    </source>
</evidence>
<dbReference type="Gene3D" id="3.40.50.1970">
    <property type="match status" value="1"/>
</dbReference>
<keyword evidence="1" id="KW-0963">Cytoplasm</keyword>